<evidence type="ECO:0000256" key="1">
    <source>
        <dbReference type="SAM" id="SignalP"/>
    </source>
</evidence>
<gene>
    <name evidence="2" type="ORF">EYR15_10515</name>
</gene>
<accession>A0A4Q9GNV5</accession>
<dbReference type="Proteomes" id="UP000291613">
    <property type="component" value="Unassembled WGS sequence"/>
</dbReference>
<proteinExistence type="predicted"/>
<organism evidence="2 3">
    <name type="scientific">Hansschlegelia quercus</name>
    <dbReference type="NCBI Taxonomy" id="2528245"/>
    <lineage>
        <taxon>Bacteria</taxon>
        <taxon>Pseudomonadati</taxon>
        <taxon>Pseudomonadota</taxon>
        <taxon>Alphaproteobacteria</taxon>
        <taxon>Hyphomicrobiales</taxon>
        <taxon>Methylopilaceae</taxon>
        <taxon>Hansschlegelia</taxon>
    </lineage>
</organism>
<protein>
    <recommendedName>
        <fullName evidence="4">Acyloxyacyl hydrolase</fullName>
    </recommendedName>
</protein>
<evidence type="ECO:0000313" key="3">
    <source>
        <dbReference type="Proteomes" id="UP000291613"/>
    </source>
</evidence>
<sequence length="217" mass="23828">MISVAALSFGAPAQAADPAPAAATETGSGFQFLPWGSEPCAMTCSVTGYAGVYVATAMSSLFLKGRLFAPWTWDTTDNQFIGASASRKFATYENLWDLEAEVGIGKRFGSGLNGGEVWTAMYWRWNYFPWNDYIRTTVAVSTGLNVASKIDRIEDEKSTSNSHLLHYLAPEITFGLPDQPNWNLVLRFHHRSGGKLGVFNDNSGGAQYQTVGLRYTW</sequence>
<keyword evidence="1" id="KW-0732">Signal</keyword>
<feature type="chain" id="PRO_5020185194" description="Acyloxyacyl hydrolase" evidence="1">
    <location>
        <begin position="16"/>
        <end position="217"/>
    </location>
</feature>
<dbReference type="OrthoDB" id="323914at2"/>
<dbReference type="EMBL" id="SIUB01000004">
    <property type="protein sequence ID" value="TBN53540.1"/>
    <property type="molecule type" value="Genomic_DNA"/>
</dbReference>
<evidence type="ECO:0008006" key="4">
    <source>
        <dbReference type="Google" id="ProtNLM"/>
    </source>
</evidence>
<name>A0A4Q9GNV5_9HYPH</name>
<comment type="caution">
    <text evidence="2">The sequence shown here is derived from an EMBL/GenBank/DDBJ whole genome shotgun (WGS) entry which is preliminary data.</text>
</comment>
<evidence type="ECO:0000313" key="2">
    <source>
        <dbReference type="EMBL" id="TBN53540.1"/>
    </source>
</evidence>
<reference evidence="2 3" key="1">
    <citation type="submission" date="2019-02" db="EMBL/GenBank/DDBJ databases">
        <title>Hansschlegelia quercus sp. nov., a novel methylotrophic bacterium from buds of oak (Quercus robur L.).</title>
        <authorList>
            <person name="Agafonova N.V."/>
            <person name="Kaparullina E.N."/>
            <person name="Grouzdev D.S."/>
            <person name="Doronina N.V."/>
        </authorList>
    </citation>
    <scope>NUCLEOTIDE SEQUENCE [LARGE SCALE GENOMIC DNA]</scope>
    <source>
        <strain evidence="2 3">Dub</strain>
    </source>
</reference>
<feature type="signal peptide" evidence="1">
    <location>
        <begin position="1"/>
        <end position="15"/>
    </location>
</feature>
<keyword evidence="3" id="KW-1185">Reference proteome</keyword>
<dbReference type="AlphaFoldDB" id="A0A4Q9GNV5"/>